<keyword evidence="3" id="KW-1185">Reference proteome</keyword>
<dbReference type="Proteomes" id="UP001500420">
    <property type="component" value="Unassembled WGS sequence"/>
</dbReference>
<feature type="compositionally biased region" description="Basic and acidic residues" evidence="1">
    <location>
        <begin position="7"/>
        <end position="21"/>
    </location>
</feature>
<dbReference type="Pfam" id="PF19130">
    <property type="entry name" value="DUF5813"/>
    <property type="match status" value="1"/>
</dbReference>
<dbReference type="RefSeq" id="WP_343772647.1">
    <property type="nucleotide sequence ID" value="NZ_BAAADV010000001.1"/>
</dbReference>
<evidence type="ECO:0000256" key="1">
    <source>
        <dbReference type="SAM" id="MobiDB-lite"/>
    </source>
</evidence>
<feature type="region of interest" description="Disordered" evidence="1">
    <location>
        <begin position="1"/>
        <end position="21"/>
    </location>
</feature>
<accession>A0AAV3T798</accession>
<reference evidence="2 3" key="1">
    <citation type="journal article" date="2019" name="Int. J. Syst. Evol. Microbiol.">
        <title>The Global Catalogue of Microorganisms (GCM) 10K type strain sequencing project: providing services to taxonomists for standard genome sequencing and annotation.</title>
        <authorList>
            <consortium name="The Broad Institute Genomics Platform"/>
            <consortium name="The Broad Institute Genome Sequencing Center for Infectious Disease"/>
            <person name="Wu L."/>
            <person name="Ma J."/>
        </authorList>
    </citation>
    <scope>NUCLEOTIDE SEQUENCE [LARGE SCALE GENOMIC DNA]</scope>
    <source>
        <strain evidence="2 3">JCM 16328</strain>
    </source>
</reference>
<comment type="caution">
    <text evidence="2">The sequence shown here is derived from an EMBL/GenBank/DDBJ whole genome shotgun (WGS) entry which is preliminary data.</text>
</comment>
<sequence>MTDDVPDAAHRALERHGAFEGERDEYRCTTTPFDAVATLSPAPGDRDATFEVEVRVPSLDAVVESETVAEVVEDGWFDTLERRLDDAYDVVKSSDRLDPEIERFDDEVVARFGVQAWTADQGADDAKALIDYVEGTYVQGVIPGYEYGEPVAGLLNRAQKNADSESTNRGGTPL</sequence>
<evidence type="ECO:0000313" key="2">
    <source>
        <dbReference type="EMBL" id="GAA0665727.1"/>
    </source>
</evidence>
<dbReference type="EMBL" id="BAAADV010000001">
    <property type="protein sequence ID" value="GAA0665727.1"/>
    <property type="molecule type" value="Genomic_DNA"/>
</dbReference>
<dbReference type="InterPro" id="IPR043851">
    <property type="entry name" value="DUF5813"/>
</dbReference>
<protein>
    <submittedName>
        <fullName evidence="2">DUF5813 family protein</fullName>
    </submittedName>
</protein>
<name>A0AAV3T798_9EURY</name>
<organism evidence="2 3">
    <name type="scientific">Natronoarchaeum mannanilyticum</name>
    <dbReference type="NCBI Taxonomy" id="926360"/>
    <lineage>
        <taxon>Archaea</taxon>
        <taxon>Methanobacteriati</taxon>
        <taxon>Methanobacteriota</taxon>
        <taxon>Stenosarchaea group</taxon>
        <taxon>Halobacteria</taxon>
        <taxon>Halobacteriales</taxon>
        <taxon>Natronoarchaeaceae</taxon>
    </lineage>
</organism>
<gene>
    <name evidence="2" type="ORF">GCM10009020_08550</name>
</gene>
<proteinExistence type="predicted"/>
<evidence type="ECO:0000313" key="3">
    <source>
        <dbReference type="Proteomes" id="UP001500420"/>
    </source>
</evidence>
<dbReference type="AlphaFoldDB" id="A0AAV3T798"/>